<dbReference type="Proteomes" id="UP000646776">
    <property type="component" value="Unassembled WGS sequence"/>
</dbReference>
<sequence>MAVYYLLGYLVPAAVFTMGVLGYSTRFTLNRRGVRVTGVRAGESWNAGIYSLIVHYTDQDGKKHRLSVAPEDVPKGGSNKIPVVYDPRKPGSALSEFELRKPGWKTMDMGFCYIGAGIAVGYTVLVLFMG</sequence>
<reference evidence="2" key="1">
    <citation type="journal article" date="2014" name="Int. J. Syst. Evol. Microbiol.">
        <title>Complete genome sequence of Corynebacterium casei LMG S-19264T (=DSM 44701T), isolated from a smear-ripened cheese.</title>
        <authorList>
            <consortium name="US DOE Joint Genome Institute (JGI-PGF)"/>
            <person name="Walter F."/>
            <person name="Albersmeier A."/>
            <person name="Kalinowski J."/>
            <person name="Ruckert C."/>
        </authorList>
    </citation>
    <scope>NUCLEOTIDE SEQUENCE</scope>
    <source>
        <strain evidence="2">JCM 4125</strain>
    </source>
</reference>
<feature type="transmembrane region" description="Helical" evidence="1">
    <location>
        <begin position="6"/>
        <end position="25"/>
    </location>
</feature>
<dbReference type="EMBL" id="BMSA01000010">
    <property type="protein sequence ID" value="GGT56147.1"/>
    <property type="molecule type" value="Genomic_DNA"/>
</dbReference>
<keyword evidence="1" id="KW-0812">Transmembrane</keyword>
<proteinExistence type="predicted"/>
<feature type="transmembrane region" description="Helical" evidence="1">
    <location>
        <begin position="110"/>
        <end position="129"/>
    </location>
</feature>
<organism evidence="2 3">
    <name type="scientific">Streptomyces phaeofaciens</name>
    <dbReference type="NCBI Taxonomy" id="68254"/>
    <lineage>
        <taxon>Bacteria</taxon>
        <taxon>Bacillati</taxon>
        <taxon>Actinomycetota</taxon>
        <taxon>Actinomycetes</taxon>
        <taxon>Kitasatosporales</taxon>
        <taxon>Streptomycetaceae</taxon>
        <taxon>Streptomyces</taxon>
    </lineage>
</organism>
<comment type="caution">
    <text evidence="2">The sequence shown here is derived from an EMBL/GenBank/DDBJ whole genome shotgun (WGS) entry which is preliminary data.</text>
</comment>
<protein>
    <recommendedName>
        <fullName evidence="4">DUF3592 domain-containing protein</fullName>
    </recommendedName>
</protein>
<evidence type="ECO:0008006" key="4">
    <source>
        <dbReference type="Google" id="ProtNLM"/>
    </source>
</evidence>
<dbReference type="AlphaFoldDB" id="A0A918HG97"/>
<gene>
    <name evidence="2" type="ORF">GCM10010226_36620</name>
</gene>
<evidence type="ECO:0000313" key="2">
    <source>
        <dbReference type="EMBL" id="GGT56147.1"/>
    </source>
</evidence>
<evidence type="ECO:0000313" key="3">
    <source>
        <dbReference type="Proteomes" id="UP000646776"/>
    </source>
</evidence>
<name>A0A918HG97_9ACTN</name>
<keyword evidence="1" id="KW-1133">Transmembrane helix</keyword>
<evidence type="ECO:0000256" key="1">
    <source>
        <dbReference type="SAM" id="Phobius"/>
    </source>
</evidence>
<keyword evidence="3" id="KW-1185">Reference proteome</keyword>
<keyword evidence="1" id="KW-0472">Membrane</keyword>
<reference evidence="2" key="2">
    <citation type="submission" date="2020-09" db="EMBL/GenBank/DDBJ databases">
        <authorList>
            <person name="Sun Q."/>
            <person name="Ohkuma M."/>
        </authorList>
    </citation>
    <scope>NUCLEOTIDE SEQUENCE</scope>
    <source>
        <strain evidence="2">JCM 4125</strain>
    </source>
</reference>
<accession>A0A918HG97</accession>
<dbReference type="RefSeq" id="WP_189712354.1">
    <property type="nucleotide sequence ID" value="NZ_BMSA01000010.1"/>
</dbReference>